<dbReference type="PANTHER" id="PTHR22765">
    <property type="entry name" value="RING FINGER AND PROTEASE ASSOCIATED DOMAIN-CONTAINING"/>
    <property type="match status" value="1"/>
</dbReference>
<feature type="transmembrane region" description="Helical" evidence="2">
    <location>
        <begin position="20"/>
        <end position="44"/>
    </location>
</feature>
<dbReference type="CDD" id="cd16454">
    <property type="entry name" value="RING-H2_PA-TM-RING"/>
    <property type="match status" value="1"/>
</dbReference>
<dbReference type="RefSeq" id="XP_046043875.1">
    <property type="nucleotide sequence ID" value="XM_046193987.1"/>
</dbReference>
<dbReference type="Pfam" id="PF13639">
    <property type="entry name" value="zf-RING_2"/>
    <property type="match status" value="1"/>
</dbReference>
<dbReference type="SMART" id="SM00184">
    <property type="entry name" value="RING"/>
    <property type="match status" value="1"/>
</dbReference>
<evidence type="ECO:0000256" key="1">
    <source>
        <dbReference type="PROSITE-ProRule" id="PRU00175"/>
    </source>
</evidence>
<gene>
    <name evidence="4" type="ORF">BKA55DRAFT_580840</name>
</gene>
<dbReference type="Proteomes" id="UP000720189">
    <property type="component" value="Unassembled WGS sequence"/>
</dbReference>
<comment type="caution">
    <text evidence="4">The sequence shown here is derived from an EMBL/GenBank/DDBJ whole genome shotgun (WGS) entry which is preliminary data.</text>
</comment>
<dbReference type="SUPFAM" id="SSF57850">
    <property type="entry name" value="RING/U-box"/>
    <property type="match status" value="1"/>
</dbReference>
<feature type="domain" description="RING-type" evidence="3">
    <location>
        <begin position="87"/>
        <end position="129"/>
    </location>
</feature>
<organism evidence="4 5">
    <name type="scientific">Fusarium redolens</name>
    <dbReference type="NCBI Taxonomy" id="48865"/>
    <lineage>
        <taxon>Eukaryota</taxon>
        <taxon>Fungi</taxon>
        <taxon>Dikarya</taxon>
        <taxon>Ascomycota</taxon>
        <taxon>Pezizomycotina</taxon>
        <taxon>Sordariomycetes</taxon>
        <taxon>Hypocreomycetidae</taxon>
        <taxon>Hypocreales</taxon>
        <taxon>Nectriaceae</taxon>
        <taxon>Fusarium</taxon>
        <taxon>Fusarium redolens species complex</taxon>
    </lineage>
</organism>
<dbReference type="AlphaFoldDB" id="A0A9P9JU29"/>
<dbReference type="InterPro" id="IPR001841">
    <property type="entry name" value="Znf_RING"/>
</dbReference>
<protein>
    <recommendedName>
        <fullName evidence="3">RING-type domain-containing protein</fullName>
    </recommendedName>
</protein>
<dbReference type="OrthoDB" id="8062037at2759"/>
<evidence type="ECO:0000313" key="5">
    <source>
        <dbReference type="Proteomes" id="UP000720189"/>
    </source>
</evidence>
<keyword evidence="1" id="KW-0863">Zinc-finger</keyword>
<sequence>MPYLPPGNLTSYRNASALSTPVAFLGVIGSIVGLLLIVIIFFIIKSRYPFHLQILNNASPPEKYGIVQGSNNQAKWTPTQPSSVEVCAICIEVLKDQDSVRRLICKHVFHTDCIDSWFQRHHVDCPICKSIFIPDRRSNPKDVH</sequence>
<name>A0A9P9JU29_FUSRE</name>
<reference evidence="4" key="1">
    <citation type="journal article" date="2021" name="Nat. Commun.">
        <title>Genetic determinants of endophytism in the Arabidopsis root mycobiome.</title>
        <authorList>
            <person name="Mesny F."/>
            <person name="Miyauchi S."/>
            <person name="Thiergart T."/>
            <person name="Pickel B."/>
            <person name="Atanasova L."/>
            <person name="Karlsson M."/>
            <person name="Huettel B."/>
            <person name="Barry K.W."/>
            <person name="Haridas S."/>
            <person name="Chen C."/>
            <person name="Bauer D."/>
            <person name="Andreopoulos W."/>
            <person name="Pangilinan J."/>
            <person name="LaButti K."/>
            <person name="Riley R."/>
            <person name="Lipzen A."/>
            <person name="Clum A."/>
            <person name="Drula E."/>
            <person name="Henrissat B."/>
            <person name="Kohler A."/>
            <person name="Grigoriev I.V."/>
            <person name="Martin F.M."/>
            <person name="Hacquard S."/>
        </authorList>
    </citation>
    <scope>NUCLEOTIDE SEQUENCE</scope>
    <source>
        <strain evidence="4">MPI-CAGE-AT-0023</strain>
    </source>
</reference>
<dbReference type="PROSITE" id="PS50089">
    <property type="entry name" value="ZF_RING_2"/>
    <property type="match status" value="1"/>
</dbReference>
<dbReference type="PANTHER" id="PTHR22765:SF434">
    <property type="entry name" value="GB|AAD18119.1-RELATED"/>
    <property type="match status" value="1"/>
</dbReference>
<keyword evidence="2" id="KW-0472">Membrane</keyword>
<keyword evidence="2" id="KW-1133">Transmembrane helix</keyword>
<keyword evidence="1" id="KW-0862">Zinc</keyword>
<dbReference type="EMBL" id="JAGMUX010000019">
    <property type="protein sequence ID" value="KAH7232215.1"/>
    <property type="molecule type" value="Genomic_DNA"/>
</dbReference>
<dbReference type="GO" id="GO:0006511">
    <property type="term" value="P:ubiquitin-dependent protein catabolic process"/>
    <property type="evidence" value="ECO:0007669"/>
    <property type="project" value="TreeGrafter"/>
</dbReference>
<dbReference type="GeneID" id="70223941"/>
<evidence type="ECO:0000256" key="2">
    <source>
        <dbReference type="SAM" id="Phobius"/>
    </source>
</evidence>
<dbReference type="Gene3D" id="3.30.40.10">
    <property type="entry name" value="Zinc/RING finger domain, C3HC4 (zinc finger)"/>
    <property type="match status" value="1"/>
</dbReference>
<proteinExistence type="predicted"/>
<keyword evidence="1" id="KW-0479">Metal-binding</keyword>
<keyword evidence="5" id="KW-1185">Reference proteome</keyword>
<dbReference type="InterPro" id="IPR013083">
    <property type="entry name" value="Znf_RING/FYVE/PHD"/>
</dbReference>
<evidence type="ECO:0000259" key="3">
    <source>
        <dbReference type="PROSITE" id="PS50089"/>
    </source>
</evidence>
<accession>A0A9P9JU29</accession>
<dbReference type="GO" id="GO:0061630">
    <property type="term" value="F:ubiquitin protein ligase activity"/>
    <property type="evidence" value="ECO:0007669"/>
    <property type="project" value="TreeGrafter"/>
</dbReference>
<keyword evidence="2" id="KW-0812">Transmembrane</keyword>
<dbReference type="GO" id="GO:0008270">
    <property type="term" value="F:zinc ion binding"/>
    <property type="evidence" value="ECO:0007669"/>
    <property type="project" value="UniProtKB-KW"/>
</dbReference>
<evidence type="ECO:0000313" key="4">
    <source>
        <dbReference type="EMBL" id="KAH7232215.1"/>
    </source>
</evidence>
<dbReference type="InterPro" id="IPR051826">
    <property type="entry name" value="E3_ubiquitin-ligase_domain"/>
</dbReference>